<evidence type="ECO:0000313" key="7">
    <source>
        <dbReference type="RefSeq" id="XP_007436184.1"/>
    </source>
</evidence>
<evidence type="ECO:0000256" key="3">
    <source>
        <dbReference type="ARBA" id="ARBA00023157"/>
    </source>
</evidence>
<evidence type="ECO:0000256" key="4">
    <source>
        <dbReference type="SAM" id="SignalP"/>
    </source>
</evidence>
<dbReference type="Gene3D" id="2.10.60.10">
    <property type="entry name" value="CD59"/>
    <property type="match status" value="2"/>
</dbReference>
<proteinExistence type="predicted"/>
<dbReference type="CDD" id="cd23572">
    <property type="entry name" value="TFP_LU_ECD_PINLYP_rpt2"/>
    <property type="match status" value="1"/>
</dbReference>
<dbReference type="InterPro" id="IPR045860">
    <property type="entry name" value="Snake_toxin-like_sf"/>
</dbReference>
<dbReference type="SUPFAM" id="SSF57302">
    <property type="entry name" value="Snake toxin-like"/>
    <property type="match status" value="2"/>
</dbReference>
<feature type="chain" id="PRO_5039947273" evidence="4">
    <location>
        <begin position="20"/>
        <end position="221"/>
    </location>
</feature>
<evidence type="ECO:0000313" key="6">
    <source>
        <dbReference type="Proteomes" id="UP000695026"/>
    </source>
</evidence>
<dbReference type="KEGG" id="pbi:103061996"/>
<keyword evidence="6" id="KW-1185">Reference proteome</keyword>
<dbReference type="GO" id="GO:0005576">
    <property type="term" value="C:extracellular region"/>
    <property type="evidence" value="ECO:0007669"/>
    <property type="project" value="UniProtKB-SubCell"/>
</dbReference>
<feature type="signal peptide" evidence="4">
    <location>
        <begin position="1"/>
        <end position="19"/>
    </location>
</feature>
<evidence type="ECO:0000256" key="2">
    <source>
        <dbReference type="ARBA" id="ARBA00022525"/>
    </source>
</evidence>
<dbReference type="InterPro" id="IPR050918">
    <property type="entry name" value="CNF-like_PLA2_Inhibitor"/>
</dbReference>
<comment type="subcellular location">
    <subcellularLocation>
        <location evidence="1">Secreted</location>
    </subcellularLocation>
</comment>
<keyword evidence="3" id="KW-1015">Disulfide bond</keyword>
<dbReference type="OMA" id="MCPEYAS"/>
<evidence type="ECO:0000259" key="5">
    <source>
        <dbReference type="Pfam" id="PF00021"/>
    </source>
</evidence>
<sequence>MHVLLRYFLLSVLLRTGATFQCGTCQKDGASTCTSSLQPCNAGEHSCLSRLNIDITGDKKHTRIEMGCAPPSLCNAQLIRLALGKGVYMTKVSSCCNTDSCTPPAPSEPSLNTTYNGKYCPVCFSETDPCSDKAVLSCTGPATYCFDFTILNATTHKERHIKGCATKTVCNTLKEYKGPLIGPSEIHNVICQEAKSNSSCLSLEFFLLGLLLMKTFLFSAY</sequence>
<dbReference type="GO" id="GO:0019834">
    <property type="term" value="F:phospholipase A2 inhibitor activity"/>
    <property type="evidence" value="ECO:0007669"/>
    <property type="project" value="UniProtKB-KW"/>
</dbReference>
<dbReference type="PANTHER" id="PTHR20914">
    <property type="entry name" value="LY6/PLAUR DOMAIN-CONTAINING PROTEIN 8"/>
    <property type="match status" value="1"/>
</dbReference>
<keyword evidence="2" id="KW-0964">Secreted</keyword>
<keyword evidence="4" id="KW-0732">Signal</keyword>
<gene>
    <name evidence="7" type="primary">LOC103061996</name>
</gene>
<evidence type="ECO:0000256" key="1">
    <source>
        <dbReference type="ARBA" id="ARBA00004613"/>
    </source>
</evidence>
<accession>A0A9F2R4S9</accession>
<organism evidence="6 7">
    <name type="scientific">Python bivittatus</name>
    <name type="common">Burmese python</name>
    <name type="synonym">Python molurus bivittatus</name>
    <dbReference type="NCBI Taxonomy" id="176946"/>
    <lineage>
        <taxon>Eukaryota</taxon>
        <taxon>Metazoa</taxon>
        <taxon>Chordata</taxon>
        <taxon>Craniata</taxon>
        <taxon>Vertebrata</taxon>
        <taxon>Euteleostomi</taxon>
        <taxon>Lepidosauria</taxon>
        <taxon>Squamata</taxon>
        <taxon>Bifurcata</taxon>
        <taxon>Unidentata</taxon>
        <taxon>Episquamata</taxon>
        <taxon>Toxicofera</taxon>
        <taxon>Serpentes</taxon>
        <taxon>Henophidia</taxon>
        <taxon>Pythonidae</taxon>
        <taxon>Python</taxon>
    </lineage>
</organism>
<protein>
    <submittedName>
        <fullName evidence="7">Phospholipase A2 inhibitor and Ly6/PLAUR domain-containing protein-like</fullName>
    </submittedName>
</protein>
<feature type="domain" description="UPAR/Ly6" evidence="5">
    <location>
        <begin position="19"/>
        <end position="102"/>
    </location>
</feature>
<keyword evidence="7" id="KW-0593">Phospholipase A2 inhibitor</keyword>
<dbReference type="Pfam" id="PF00021">
    <property type="entry name" value="UPAR_LY6"/>
    <property type="match status" value="2"/>
</dbReference>
<dbReference type="PANTHER" id="PTHR20914:SF9">
    <property type="entry name" value="COILED, ISOFORM A"/>
    <property type="match status" value="1"/>
</dbReference>
<name>A0A9F2R4S9_PYTBI</name>
<dbReference type="GeneID" id="103061996"/>
<feature type="domain" description="UPAR/Ly6" evidence="5">
    <location>
        <begin position="119"/>
        <end position="198"/>
    </location>
</feature>
<dbReference type="AlphaFoldDB" id="A0A9F2R4S9"/>
<dbReference type="RefSeq" id="XP_007436184.1">
    <property type="nucleotide sequence ID" value="XM_007436122.3"/>
</dbReference>
<dbReference type="Proteomes" id="UP000695026">
    <property type="component" value="Unplaced"/>
</dbReference>
<reference evidence="7" key="1">
    <citation type="submission" date="2025-08" db="UniProtKB">
        <authorList>
            <consortium name="RefSeq"/>
        </authorList>
    </citation>
    <scope>IDENTIFICATION</scope>
    <source>
        <tissue evidence="7">Liver</tissue>
    </source>
</reference>
<dbReference type="OrthoDB" id="9043924at2759"/>
<dbReference type="InterPro" id="IPR016054">
    <property type="entry name" value="LY6_UPA_recep-like"/>
</dbReference>